<dbReference type="WBParaSite" id="RSKR_0000232000.1">
    <property type="protein sequence ID" value="RSKR_0000232000.1"/>
    <property type="gene ID" value="RSKR_0000232000"/>
</dbReference>
<protein>
    <submittedName>
        <fullName evidence="2">G_PROTEIN_RECEP_F1_2 domain-containing protein</fullName>
    </submittedName>
</protein>
<reference evidence="2" key="1">
    <citation type="submission" date="2016-11" db="UniProtKB">
        <authorList>
            <consortium name="WormBaseParasite"/>
        </authorList>
    </citation>
    <scope>IDENTIFICATION</scope>
    <source>
        <strain evidence="2">KR3021</strain>
    </source>
</reference>
<organism evidence="1 2">
    <name type="scientific">Rhabditophanes sp. KR3021</name>
    <dbReference type="NCBI Taxonomy" id="114890"/>
    <lineage>
        <taxon>Eukaryota</taxon>
        <taxon>Metazoa</taxon>
        <taxon>Ecdysozoa</taxon>
        <taxon>Nematoda</taxon>
        <taxon>Chromadorea</taxon>
        <taxon>Rhabditida</taxon>
        <taxon>Tylenchina</taxon>
        <taxon>Panagrolaimomorpha</taxon>
        <taxon>Strongyloidoidea</taxon>
        <taxon>Alloionematidae</taxon>
        <taxon>Rhabditophanes</taxon>
    </lineage>
</organism>
<sequence length="233" mass="27048">MSIPGGGLNKAQQNNFPQLVKMTVDDTDVDVYVVPILKNQPNYLFFRQRIHVTALSNFISILFLVVNLSLVYLVMTFGNLVSVMILSLIVLPISFFHIYGSFRWKRACLIPFMILLLFYITHQIVFFFFFFYVFVNKRAYFHIQISDHMSKTFFVESEYVILGILYSIMPFLGLGICCLKITILNYEFIGLVDSLIKKLSMRKENRNDCSTSDSLNEKLNVPKRFNPSADHEC</sequence>
<evidence type="ECO:0000313" key="1">
    <source>
        <dbReference type="Proteomes" id="UP000095286"/>
    </source>
</evidence>
<evidence type="ECO:0000313" key="2">
    <source>
        <dbReference type="WBParaSite" id="RSKR_0000232000.1"/>
    </source>
</evidence>
<dbReference type="Proteomes" id="UP000095286">
    <property type="component" value="Unplaced"/>
</dbReference>
<name>A0AC35TMK7_9BILA</name>
<accession>A0AC35TMK7</accession>
<proteinExistence type="predicted"/>